<dbReference type="InterPro" id="IPR029064">
    <property type="entry name" value="Ribosomal_eL30-like_sf"/>
</dbReference>
<evidence type="ECO:0000256" key="3">
    <source>
        <dbReference type="ARBA" id="ARBA00022679"/>
    </source>
</evidence>
<dbReference type="GO" id="GO:0003723">
    <property type="term" value="F:RNA binding"/>
    <property type="evidence" value="ECO:0007669"/>
    <property type="project" value="InterPro"/>
</dbReference>
<evidence type="ECO:0000256" key="1">
    <source>
        <dbReference type="ARBA" id="ARBA00007228"/>
    </source>
</evidence>
<evidence type="ECO:0000313" key="6">
    <source>
        <dbReference type="EMBL" id="MSS58734.1"/>
    </source>
</evidence>
<dbReference type="EMBL" id="VUMN01000015">
    <property type="protein sequence ID" value="MSS58734.1"/>
    <property type="molecule type" value="Genomic_DNA"/>
</dbReference>
<dbReference type="InterPro" id="IPR053888">
    <property type="entry name" value="MRM3-like_sub_bind"/>
</dbReference>
<dbReference type="Pfam" id="PF00588">
    <property type="entry name" value="SpoU_methylase"/>
    <property type="match status" value="1"/>
</dbReference>
<dbReference type="GO" id="GO:0032259">
    <property type="term" value="P:methylation"/>
    <property type="evidence" value="ECO:0007669"/>
    <property type="project" value="UniProtKB-KW"/>
</dbReference>
<evidence type="ECO:0000259" key="5">
    <source>
        <dbReference type="Pfam" id="PF22435"/>
    </source>
</evidence>
<dbReference type="CDD" id="cd18095">
    <property type="entry name" value="SpoU-like_rRNA-MTase"/>
    <property type="match status" value="1"/>
</dbReference>
<dbReference type="PANTHER" id="PTHR43191:SF2">
    <property type="entry name" value="RRNA METHYLTRANSFERASE 3, MITOCHONDRIAL"/>
    <property type="match status" value="1"/>
</dbReference>
<dbReference type="GO" id="GO:0006396">
    <property type="term" value="P:RNA processing"/>
    <property type="evidence" value="ECO:0007669"/>
    <property type="project" value="InterPro"/>
</dbReference>
<keyword evidence="3 6" id="KW-0808">Transferase</keyword>
<dbReference type="Proteomes" id="UP000461880">
    <property type="component" value="Unassembled WGS sequence"/>
</dbReference>
<feature type="domain" description="tRNA/rRNA methyltransferase SpoU type" evidence="4">
    <location>
        <begin position="101"/>
        <end position="238"/>
    </location>
</feature>
<keyword evidence="7" id="KW-1185">Reference proteome</keyword>
<dbReference type="GO" id="GO:0008173">
    <property type="term" value="F:RNA methyltransferase activity"/>
    <property type="evidence" value="ECO:0007669"/>
    <property type="project" value="InterPro"/>
</dbReference>
<evidence type="ECO:0000313" key="7">
    <source>
        <dbReference type="Proteomes" id="UP000461880"/>
    </source>
</evidence>
<dbReference type="Gene3D" id="3.40.1280.10">
    <property type="match status" value="1"/>
</dbReference>
<sequence>MEKIESLQNARIKEWAALHEKKERDRTGKFLVEGEHLIEEAISAGIAECVISDLEETPFPDIRNLFVTDKIMKKLSANVSKAHLIAVCRKPEPSITSYHRLLLLDGIQDPGNLGTLIRTAVSFSFDGICCSEETCDFYNEKTIRSTQGALFHIPLIRTDLNKLVPELQKQGVKVIATALDASIPFSSLEKSEQMAFILGNEGQGVSKNLQQTADERIRIEMHGFESLNVAVAGGIVMYRFRA</sequence>
<dbReference type="SUPFAM" id="SSF75217">
    <property type="entry name" value="alpha/beta knot"/>
    <property type="match status" value="1"/>
</dbReference>
<protein>
    <submittedName>
        <fullName evidence="6">RNA methyltransferase</fullName>
    </submittedName>
</protein>
<dbReference type="AlphaFoldDB" id="A0A7X2NSK7"/>
<accession>A0A7X2NSK7</accession>
<comment type="similarity">
    <text evidence="1">Belongs to the class IV-like SAM-binding methyltransferase superfamily. RNA methyltransferase TrmH family.</text>
</comment>
<dbReference type="PANTHER" id="PTHR43191">
    <property type="entry name" value="RRNA METHYLTRANSFERASE 3"/>
    <property type="match status" value="1"/>
</dbReference>
<proteinExistence type="inferred from homology"/>
<dbReference type="SUPFAM" id="SSF55315">
    <property type="entry name" value="L30e-like"/>
    <property type="match status" value="1"/>
</dbReference>
<evidence type="ECO:0000256" key="2">
    <source>
        <dbReference type="ARBA" id="ARBA00022603"/>
    </source>
</evidence>
<dbReference type="InterPro" id="IPR051259">
    <property type="entry name" value="rRNA_Methyltransferase"/>
</dbReference>
<name>A0A7X2NSK7_9FIRM</name>
<gene>
    <name evidence="6" type="ORF">FYJ51_07420</name>
</gene>
<keyword evidence="2 6" id="KW-0489">Methyltransferase</keyword>
<evidence type="ECO:0000259" key="4">
    <source>
        <dbReference type="Pfam" id="PF00588"/>
    </source>
</evidence>
<dbReference type="InterPro" id="IPR029028">
    <property type="entry name" value="Alpha/beta_knot_MTases"/>
</dbReference>
<organism evidence="6 7">
    <name type="scientific">Stecheria intestinalis</name>
    <dbReference type="NCBI Taxonomy" id="2606630"/>
    <lineage>
        <taxon>Bacteria</taxon>
        <taxon>Bacillati</taxon>
        <taxon>Bacillota</taxon>
        <taxon>Erysipelotrichia</taxon>
        <taxon>Erysipelotrichales</taxon>
        <taxon>Erysipelotrichaceae</taxon>
        <taxon>Stecheria</taxon>
    </lineage>
</organism>
<reference evidence="6 7" key="1">
    <citation type="submission" date="2019-08" db="EMBL/GenBank/DDBJ databases">
        <title>In-depth cultivation of the pig gut microbiome towards novel bacterial diversity and tailored functional studies.</title>
        <authorList>
            <person name="Wylensek D."/>
            <person name="Hitch T.C.A."/>
            <person name="Clavel T."/>
        </authorList>
    </citation>
    <scope>NUCLEOTIDE SEQUENCE [LARGE SCALE GENOMIC DNA]</scope>
    <source>
        <strain evidence="6 7">Oil+RF-744-GAM-WT-6</strain>
    </source>
</reference>
<dbReference type="InterPro" id="IPR001537">
    <property type="entry name" value="SpoU_MeTrfase"/>
</dbReference>
<dbReference type="Gene3D" id="3.30.1330.30">
    <property type="match status" value="1"/>
</dbReference>
<dbReference type="Pfam" id="PF22435">
    <property type="entry name" value="MRM3-like_sub_bind"/>
    <property type="match status" value="1"/>
</dbReference>
<dbReference type="InterPro" id="IPR029026">
    <property type="entry name" value="tRNA_m1G_MTases_N"/>
</dbReference>
<feature type="domain" description="MRM3-like substrate binding" evidence="5">
    <location>
        <begin position="9"/>
        <end position="78"/>
    </location>
</feature>
<comment type="caution">
    <text evidence="6">The sequence shown here is derived from an EMBL/GenBank/DDBJ whole genome shotgun (WGS) entry which is preliminary data.</text>
</comment>
<dbReference type="RefSeq" id="WP_154504622.1">
    <property type="nucleotide sequence ID" value="NZ_VUMN01000015.1"/>
</dbReference>